<evidence type="ECO:0000313" key="10">
    <source>
        <dbReference type="Proteomes" id="UP000632273"/>
    </source>
</evidence>
<dbReference type="RefSeq" id="WP_188814460.1">
    <property type="nucleotide sequence ID" value="NZ_BMHT01000004.1"/>
</dbReference>
<keyword evidence="4" id="KW-0479">Metal-binding</keyword>
<protein>
    <recommendedName>
        <fullName evidence="8">Polymerase beta nucleotidyltransferase domain-containing protein</fullName>
    </recommendedName>
</protein>
<feature type="domain" description="Polymerase beta nucleotidyltransferase" evidence="8">
    <location>
        <begin position="14"/>
        <end position="102"/>
    </location>
</feature>
<evidence type="ECO:0000256" key="2">
    <source>
        <dbReference type="ARBA" id="ARBA00022679"/>
    </source>
</evidence>
<organism evidence="9 10">
    <name type="scientific">Hymenobacter cavernae</name>
    <dbReference type="NCBI Taxonomy" id="2044852"/>
    <lineage>
        <taxon>Bacteria</taxon>
        <taxon>Pseudomonadati</taxon>
        <taxon>Bacteroidota</taxon>
        <taxon>Cytophagia</taxon>
        <taxon>Cytophagales</taxon>
        <taxon>Hymenobacteraceae</taxon>
        <taxon>Hymenobacter</taxon>
    </lineage>
</organism>
<comment type="cofactor">
    <cofactor evidence="1">
        <name>Mg(2+)</name>
        <dbReference type="ChEBI" id="CHEBI:18420"/>
    </cofactor>
</comment>
<accession>A0ABQ1UDQ7</accession>
<dbReference type="EMBL" id="BMHT01000004">
    <property type="protein sequence ID" value="GGF13835.1"/>
    <property type="molecule type" value="Genomic_DNA"/>
</dbReference>
<evidence type="ECO:0000256" key="6">
    <source>
        <dbReference type="ARBA" id="ARBA00022840"/>
    </source>
</evidence>
<dbReference type="PANTHER" id="PTHR33571:SF12">
    <property type="entry name" value="BSL3053 PROTEIN"/>
    <property type="match status" value="1"/>
</dbReference>
<proteinExistence type="predicted"/>
<evidence type="ECO:0000256" key="1">
    <source>
        <dbReference type="ARBA" id="ARBA00001946"/>
    </source>
</evidence>
<reference evidence="10" key="1">
    <citation type="journal article" date="2019" name="Int. J. Syst. Evol. Microbiol.">
        <title>The Global Catalogue of Microorganisms (GCM) 10K type strain sequencing project: providing services to taxonomists for standard genome sequencing and annotation.</title>
        <authorList>
            <consortium name="The Broad Institute Genomics Platform"/>
            <consortium name="The Broad Institute Genome Sequencing Center for Infectious Disease"/>
            <person name="Wu L."/>
            <person name="Ma J."/>
        </authorList>
    </citation>
    <scope>NUCLEOTIDE SEQUENCE [LARGE SCALE GENOMIC DNA]</scope>
    <source>
        <strain evidence="10">CGMCC 1.15197</strain>
    </source>
</reference>
<evidence type="ECO:0000256" key="4">
    <source>
        <dbReference type="ARBA" id="ARBA00022723"/>
    </source>
</evidence>
<dbReference type="InterPro" id="IPR043519">
    <property type="entry name" value="NT_sf"/>
</dbReference>
<evidence type="ECO:0000256" key="7">
    <source>
        <dbReference type="ARBA" id="ARBA00022842"/>
    </source>
</evidence>
<dbReference type="InterPro" id="IPR052038">
    <property type="entry name" value="Type-VII_TA_antitoxin"/>
</dbReference>
<dbReference type="SUPFAM" id="SSF81301">
    <property type="entry name" value="Nucleotidyltransferase"/>
    <property type="match status" value="1"/>
</dbReference>
<evidence type="ECO:0000313" key="9">
    <source>
        <dbReference type="EMBL" id="GGF13835.1"/>
    </source>
</evidence>
<gene>
    <name evidence="9" type="ORF">GCM10011383_26360</name>
</gene>
<name>A0ABQ1UDQ7_9BACT</name>
<dbReference type="Pfam" id="PF18765">
    <property type="entry name" value="Polbeta"/>
    <property type="match status" value="1"/>
</dbReference>
<evidence type="ECO:0000259" key="8">
    <source>
        <dbReference type="Pfam" id="PF18765"/>
    </source>
</evidence>
<dbReference type="CDD" id="cd05403">
    <property type="entry name" value="NT_KNTase_like"/>
    <property type="match status" value="1"/>
</dbReference>
<dbReference type="Gene3D" id="3.30.460.10">
    <property type="entry name" value="Beta Polymerase, domain 2"/>
    <property type="match status" value="1"/>
</dbReference>
<comment type="caution">
    <text evidence="9">The sequence shown here is derived from an EMBL/GenBank/DDBJ whole genome shotgun (WGS) entry which is preliminary data.</text>
</comment>
<dbReference type="PANTHER" id="PTHR33571">
    <property type="entry name" value="SSL8005 PROTEIN"/>
    <property type="match status" value="1"/>
</dbReference>
<keyword evidence="6" id="KW-0067">ATP-binding</keyword>
<evidence type="ECO:0000256" key="3">
    <source>
        <dbReference type="ARBA" id="ARBA00022695"/>
    </source>
</evidence>
<keyword evidence="2" id="KW-0808">Transferase</keyword>
<dbReference type="InterPro" id="IPR041633">
    <property type="entry name" value="Polbeta"/>
</dbReference>
<dbReference type="Proteomes" id="UP000632273">
    <property type="component" value="Unassembled WGS sequence"/>
</dbReference>
<evidence type="ECO:0000256" key="5">
    <source>
        <dbReference type="ARBA" id="ARBA00022741"/>
    </source>
</evidence>
<keyword evidence="5" id="KW-0547">Nucleotide-binding</keyword>
<keyword evidence="3" id="KW-0548">Nucleotidyltransferase</keyword>
<keyword evidence="10" id="KW-1185">Reference proteome</keyword>
<sequence>MLPLIANVASQLAALCRTRQVQQLYLFGSAATGNFQPATSDLDFLVTLQSLPPLERGEALMSLWTELEDLFQRKVDLLTPESLRNPYLVQEIERTKKLIYDAARPEILV</sequence>
<keyword evidence="7" id="KW-0460">Magnesium</keyword>